<evidence type="ECO:0000313" key="1">
    <source>
        <dbReference type="EMBL" id="SDX37257.1"/>
    </source>
</evidence>
<name>A0A1H3B5P7_9FLAO</name>
<accession>A0A1H3B5P7</accession>
<sequence>MATKKVSKKEATTACGTHLKKGYKYVKGGGVVKVTAAKKPVKKKAVKKK</sequence>
<keyword evidence="2" id="KW-1185">Reference proteome</keyword>
<dbReference type="AlphaFoldDB" id="A0A1H3B5P7"/>
<protein>
    <submittedName>
        <fullName evidence="1">Uncharacterized protein</fullName>
    </submittedName>
</protein>
<dbReference type="STRING" id="229203.SAMN05444338_109163"/>
<organism evidence="1 2">
    <name type="scientific">Flavobacterium degerlachei</name>
    <dbReference type="NCBI Taxonomy" id="229203"/>
    <lineage>
        <taxon>Bacteria</taxon>
        <taxon>Pseudomonadati</taxon>
        <taxon>Bacteroidota</taxon>
        <taxon>Flavobacteriia</taxon>
        <taxon>Flavobacteriales</taxon>
        <taxon>Flavobacteriaceae</taxon>
        <taxon>Flavobacterium</taxon>
    </lineage>
</organism>
<dbReference type="EMBL" id="FNMV01000009">
    <property type="protein sequence ID" value="SDX37257.1"/>
    <property type="molecule type" value="Genomic_DNA"/>
</dbReference>
<dbReference type="RefSeq" id="WP_175513994.1">
    <property type="nucleotide sequence ID" value="NZ_FNMV01000009.1"/>
</dbReference>
<gene>
    <name evidence="1" type="ORF">SAMN05444338_109163</name>
</gene>
<evidence type="ECO:0000313" key="2">
    <source>
        <dbReference type="Proteomes" id="UP000198569"/>
    </source>
</evidence>
<reference evidence="2" key="1">
    <citation type="submission" date="2016-10" db="EMBL/GenBank/DDBJ databases">
        <authorList>
            <person name="Varghese N."/>
            <person name="Submissions S."/>
        </authorList>
    </citation>
    <scope>NUCLEOTIDE SEQUENCE [LARGE SCALE GENOMIC DNA]</scope>
    <source>
        <strain evidence="2">DSM 15718</strain>
    </source>
</reference>
<proteinExistence type="predicted"/>
<dbReference type="Proteomes" id="UP000198569">
    <property type="component" value="Unassembled WGS sequence"/>
</dbReference>